<gene>
    <name evidence="2" type="ORF">V5J35_004266</name>
</gene>
<protein>
    <submittedName>
        <fullName evidence="2">Uncharacterized protein</fullName>
    </submittedName>
</protein>
<evidence type="ECO:0000313" key="2">
    <source>
        <dbReference type="EMBL" id="MET4759074.1"/>
    </source>
</evidence>
<dbReference type="EMBL" id="JBEWTB010000002">
    <property type="protein sequence ID" value="MET4759074.1"/>
    <property type="molecule type" value="Genomic_DNA"/>
</dbReference>
<dbReference type="RefSeq" id="WP_354009100.1">
    <property type="nucleotide sequence ID" value="NZ_JBEWTA010000001.1"/>
</dbReference>
<sequence>MSGKIKIALMMCCVTFSHSLLAVDYVTGLLLREPLVMRIDDVPVEITHHDRVTTLVIPAADSGRAMSRSGSSTSQASIKGHCDSHPCPDVRQLHSIQQWLAENGIPELELRLNPFSRTSSAACYSDDAACEVRTSVSHFSSASFVLSLSFISNGRRILTDLPYAVRRSRPSMRWLWGESFFHAHYAGRSQQTLYFDPLQEGVLTDILNTLNELRVINFSQHLGVFSPGQTVSYGHTLFDRDEVREVGTEWLRPLGSIRTDQRDSDGQFRRVSTYTSGYLSYSVSLPSFDNLPSFSPSIGVTLLPTVSQQFVKYSRGIAVTVVTALVVIAGAVYQSSGHRFW</sequence>
<reference evidence="2 3" key="1">
    <citation type="submission" date="2024-06" db="EMBL/GenBank/DDBJ databases">
        <title>Genomic Encyclopedia of Type Strains, Phase V (KMG-V): Genome sequencing to study the core and pangenomes of soil and plant-associated prokaryotes.</title>
        <authorList>
            <person name="Whitman W."/>
        </authorList>
    </citation>
    <scope>NUCLEOTIDE SEQUENCE [LARGE SCALE GENOMIC DNA]</scope>
    <source>
        <strain evidence="2 3">NE40</strain>
    </source>
</reference>
<comment type="caution">
    <text evidence="2">The sequence shown here is derived from an EMBL/GenBank/DDBJ whole genome shotgun (WGS) entry which is preliminary data.</text>
</comment>
<feature type="compositionally biased region" description="Polar residues" evidence="1">
    <location>
        <begin position="68"/>
        <end position="77"/>
    </location>
</feature>
<feature type="region of interest" description="Disordered" evidence="1">
    <location>
        <begin position="63"/>
        <end position="83"/>
    </location>
</feature>
<organism evidence="2 3">
    <name type="scientific">Endozoicomonas lisbonensis</name>
    <dbReference type="NCBI Taxonomy" id="3120522"/>
    <lineage>
        <taxon>Bacteria</taxon>
        <taxon>Pseudomonadati</taxon>
        <taxon>Pseudomonadota</taxon>
        <taxon>Gammaproteobacteria</taxon>
        <taxon>Oceanospirillales</taxon>
        <taxon>Endozoicomonadaceae</taxon>
        <taxon>Endozoicomonas</taxon>
    </lineage>
</organism>
<evidence type="ECO:0000313" key="3">
    <source>
        <dbReference type="Proteomes" id="UP001549366"/>
    </source>
</evidence>
<dbReference type="Proteomes" id="UP001549366">
    <property type="component" value="Unassembled WGS sequence"/>
</dbReference>
<accession>A0ABV2SPL2</accession>
<name>A0ABV2SPL2_9GAMM</name>
<keyword evidence="3" id="KW-1185">Reference proteome</keyword>
<proteinExistence type="predicted"/>
<evidence type="ECO:0000256" key="1">
    <source>
        <dbReference type="SAM" id="MobiDB-lite"/>
    </source>
</evidence>